<dbReference type="SUPFAM" id="SSF52540">
    <property type="entry name" value="P-loop containing nucleoside triphosphate hydrolases"/>
    <property type="match status" value="1"/>
</dbReference>
<dbReference type="Proteomes" id="UP000603434">
    <property type="component" value="Unassembled WGS sequence"/>
</dbReference>
<organism evidence="2 3">
    <name type="scientific">Candidatus Desulfatibia profunda</name>
    <dbReference type="NCBI Taxonomy" id="2841695"/>
    <lineage>
        <taxon>Bacteria</taxon>
        <taxon>Pseudomonadati</taxon>
        <taxon>Thermodesulfobacteriota</taxon>
        <taxon>Desulfobacteria</taxon>
        <taxon>Desulfobacterales</taxon>
        <taxon>Desulfobacterales incertae sedis</taxon>
        <taxon>Candidatus Desulfatibia</taxon>
    </lineage>
</organism>
<name>A0A8J6TNC1_9BACT</name>
<dbReference type="PANTHER" id="PTHR13696:SF99">
    <property type="entry name" value="COBYRINIC ACID AC-DIAMIDE SYNTHASE"/>
    <property type="match status" value="1"/>
</dbReference>
<evidence type="ECO:0000313" key="3">
    <source>
        <dbReference type="Proteomes" id="UP000603434"/>
    </source>
</evidence>
<dbReference type="CDD" id="cd02042">
    <property type="entry name" value="ParAB_family"/>
    <property type="match status" value="1"/>
</dbReference>
<proteinExistence type="predicted"/>
<dbReference type="FunFam" id="3.40.50.300:FF:000285">
    <property type="entry name" value="Sporulation initiation inhibitor Soj"/>
    <property type="match status" value="1"/>
</dbReference>
<feature type="domain" description="AAA" evidence="1">
    <location>
        <begin position="7"/>
        <end position="184"/>
    </location>
</feature>
<dbReference type="Pfam" id="PF13614">
    <property type="entry name" value="AAA_31"/>
    <property type="match status" value="1"/>
</dbReference>
<protein>
    <submittedName>
        <fullName evidence="2">ParA family protein</fullName>
    </submittedName>
</protein>
<dbReference type="AlphaFoldDB" id="A0A8J6TNC1"/>
<dbReference type="EMBL" id="JACNJH010000202">
    <property type="protein sequence ID" value="MBC8362558.1"/>
    <property type="molecule type" value="Genomic_DNA"/>
</dbReference>
<accession>A0A8J6TNC1</accession>
<dbReference type="InterPro" id="IPR027417">
    <property type="entry name" value="P-loop_NTPase"/>
</dbReference>
<dbReference type="PANTHER" id="PTHR13696">
    <property type="entry name" value="P-LOOP CONTAINING NUCLEOSIDE TRIPHOSPHATE HYDROLASE"/>
    <property type="match status" value="1"/>
</dbReference>
<reference evidence="2 3" key="1">
    <citation type="submission" date="2020-08" db="EMBL/GenBank/DDBJ databases">
        <title>Bridging the membrane lipid divide: bacteria of the FCB group superphylum have the potential to synthesize archaeal ether lipids.</title>
        <authorList>
            <person name="Villanueva L."/>
            <person name="Von Meijenfeldt F.A.B."/>
            <person name="Westbye A.B."/>
            <person name="Yadav S."/>
            <person name="Hopmans E.C."/>
            <person name="Dutilh B.E."/>
            <person name="Sinninghe Damste J.S."/>
        </authorList>
    </citation>
    <scope>NUCLEOTIDE SEQUENCE [LARGE SCALE GENOMIC DNA]</scope>
    <source>
        <strain evidence="2">NIOZ-UU30</strain>
    </source>
</reference>
<dbReference type="Gene3D" id="3.40.50.300">
    <property type="entry name" value="P-loop containing nucleotide triphosphate hydrolases"/>
    <property type="match status" value="1"/>
</dbReference>
<evidence type="ECO:0000313" key="2">
    <source>
        <dbReference type="EMBL" id="MBC8362558.1"/>
    </source>
</evidence>
<dbReference type="InterPro" id="IPR025669">
    <property type="entry name" value="AAA_dom"/>
</dbReference>
<comment type="caution">
    <text evidence="2">The sequence shown here is derived from an EMBL/GenBank/DDBJ whole genome shotgun (WGS) entry which is preliminary data.</text>
</comment>
<sequence length="263" mass="28741">MGDKQARIIAVANEKGGVGKTVTVINLGAALHQEGQSVLIVDVDPQFNATRGLGVEVNAEMPTVYDLIKDKPSVKAADVIVQTAWKGLDLIPSHIDLAGAEVELVDVAGRENRLKEALKGISATYDFILLDTPPSLSLLTINVLAYAREVLVPCQTHPYAYEALDELFDTVFSIKAQINPDLKVTGVVATLFDTRTRISHSIMEKLKTDERYKDLLFDTVIRVNTTIAESAGVGKPVIFFRQSSYGSTDYISLARELLEKRPA</sequence>
<gene>
    <name evidence="2" type="ORF">H8E23_14325</name>
</gene>
<evidence type="ECO:0000259" key="1">
    <source>
        <dbReference type="Pfam" id="PF13614"/>
    </source>
</evidence>
<dbReference type="InterPro" id="IPR050678">
    <property type="entry name" value="DNA_Partitioning_ATPase"/>
</dbReference>